<organism evidence="1 2">
    <name type="scientific">Aeromicrobium phoceense</name>
    <dbReference type="NCBI Taxonomy" id="2754045"/>
    <lineage>
        <taxon>Bacteria</taxon>
        <taxon>Bacillati</taxon>
        <taxon>Actinomycetota</taxon>
        <taxon>Actinomycetes</taxon>
        <taxon>Propionibacteriales</taxon>
        <taxon>Nocardioidaceae</taxon>
        <taxon>Aeromicrobium</taxon>
    </lineage>
</organism>
<proteinExistence type="predicted"/>
<dbReference type="AlphaFoldDB" id="A0A838XEE6"/>
<evidence type="ECO:0000313" key="2">
    <source>
        <dbReference type="Proteomes" id="UP000550354"/>
    </source>
</evidence>
<dbReference type="Pfam" id="PF08811">
    <property type="entry name" value="DUF1800"/>
    <property type="match status" value="1"/>
</dbReference>
<keyword evidence="2" id="KW-1185">Reference proteome</keyword>
<comment type="caution">
    <text evidence="1">The sequence shown here is derived from an EMBL/GenBank/DDBJ whole genome shotgun (WGS) entry which is preliminary data.</text>
</comment>
<reference evidence="1 2" key="1">
    <citation type="submission" date="2020-07" db="EMBL/GenBank/DDBJ databases">
        <title>Draft genome and description of Aeromicrobium phoceense strain Marseille-Q0843 isolated from healthy skin swab.</title>
        <authorList>
            <person name="Boxberger M."/>
            <person name="La Scola B."/>
        </authorList>
    </citation>
    <scope>NUCLEOTIDE SEQUENCE [LARGE SCALE GENOMIC DNA]</scope>
    <source>
        <strain evidence="1 2">Marseille-Q0843</strain>
    </source>
</reference>
<gene>
    <name evidence="1" type="ORF">H1W00_01600</name>
</gene>
<evidence type="ECO:0000313" key="1">
    <source>
        <dbReference type="EMBL" id="MBA4607168.1"/>
    </source>
</evidence>
<dbReference type="EMBL" id="JACEOG010000001">
    <property type="protein sequence ID" value="MBA4607168.1"/>
    <property type="molecule type" value="Genomic_DNA"/>
</dbReference>
<dbReference type="Proteomes" id="UP000550354">
    <property type="component" value="Unassembled WGS sequence"/>
</dbReference>
<dbReference type="RefSeq" id="WP_181753048.1">
    <property type="nucleotide sequence ID" value="NZ_JACEOG010000001.1"/>
</dbReference>
<name>A0A838XEE6_9ACTN</name>
<protein>
    <submittedName>
        <fullName evidence="1">DUF1800 domain-containing protein</fullName>
    </submittedName>
</protein>
<accession>A0A838XEE6</accession>
<dbReference type="InterPro" id="IPR014917">
    <property type="entry name" value="DUF1800"/>
</dbReference>
<sequence length="506" mass="56372">MAHRPGRLGHQRDHRLGSVLMVALPGTQPRLSEYAQHVVRRFTYGHNGRLEADVLRHRDVDAWFEAQLSPGRDPEADATLAWFPHLKDSPAVAWQNARDGVYGGWQYGNDLVRHSLCRRVVAVNQVHEVMVDFWSNLLHIPAGEDSSFPWRMHYDTTAIRPHALGTYRALLRAAVTHPSMSGYLSNHRNTKAQINENLGRELLELYTVGRAAGYTEDDVKSSARLLTGFTVAVGKDYAAGYDPSRHHVGAVTVLGQRFENADADGRAQLNAYLDWLAGRPETAARVARRLCVRFISDDPPSSAVDAVAATYLDSGTDIGACLRTLVRHPGFRAAAFRKARTPVEDVLATQRACDIVPTGAGSGSHVDSFSWQCSWTGQAPFSWPRPDGSPEQSDTYLSPARMLRTWTAHSWMASTNSSLKQARRPLVRDLIPPVWPLPLEDLVHHQAVMMTGRRATRETVNGTATLIDKPATHVFSKSWERETDYLAWMLTLIRTAILNAPEAMLR</sequence>